<dbReference type="InterPro" id="IPR006558">
    <property type="entry name" value="LamG-like"/>
</dbReference>
<organism evidence="4 5">
    <name type="scientific">Streptomyces noursei</name>
    <name type="common">Streptomyces albulus</name>
    <dbReference type="NCBI Taxonomy" id="1971"/>
    <lineage>
        <taxon>Bacteria</taxon>
        <taxon>Bacillati</taxon>
        <taxon>Actinomycetota</taxon>
        <taxon>Actinomycetes</taxon>
        <taxon>Kitasatosporales</taxon>
        <taxon>Streptomycetaceae</taxon>
        <taxon>Streptomyces</taxon>
    </lineage>
</organism>
<accession>A0A401R9F1</accession>
<dbReference type="InterPro" id="IPR001314">
    <property type="entry name" value="Peptidase_S1A"/>
</dbReference>
<dbReference type="SUPFAM" id="SSF49899">
    <property type="entry name" value="Concanavalin A-like lectins/glucanases"/>
    <property type="match status" value="3"/>
</dbReference>
<dbReference type="GO" id="GO:0004252">
    <property type="term" value="F:serine-type endopeptidase activity"/>
    <property type="evidence" value="ECO:0007669"/>
    <property type="project" value="InterPro"/>
</dbReference>
<dbReference type="SUPFAM" id="SSF50494">
    <property type="entry name" value="Trypsin-like serine proteases"/>
    <property type="match status" value="1"/>
</dbReference>
<dbReference type="PANTHER" id="PTHR46943:SF1">
    <property type="entry name" value="PENTRAXIN-RELATED PROTEIN PTX3"/>
    <property type="match status" value="1"/>
</dbReference>
<dbReference type="InterPro" id="IPR001254">
    <property type="entry name" value="Trypsin_dom"/>
</dbReference>
<dbReference type="EMBL" id="BHXC01000007">
    <property type="protein sequence ID" value="GCB94213.1"/>
    <property type="molecule type" value="Genomic_DNA"/>
</dbReference>
<evidence type="ECO:0000313" key="4">
    <source>
        <dbReference type="EMBL" id="GCB94213.1"/>
    </source>
</evidence>
<feature type="domain" description="Peptidase S1" evidence="3">
    <location>
        <begin position="139"/>
        <end position="353"/>
    </location>
</feature>
<evidence type="ECO:0000259" key="3">
    <source>
        <dbReference type="PROSITE" id="PS50240"/>
    </source>
</evidence>
<dbReference type="InterPro" id="IPR013320">
    <property type="entry name" value="ConA-like_dom_sf"/>
</dbReference>
<dbReference type="SMART" id="SM00560">
    <property type="entry name" value="LamGL"/>
    <property type="match status" value="3"/>
</dbReference>
<evidence type="ECO:0000256" key="2">
    <source>
        <dbReference type="ARBA" id="ARBA00023157"/>
    </source>
</evidence>
<dbReference type="SMART" id="SM00020">
    <property type="entry name" value="Tryp_SPc"/>
    <property type="match status" value="1"/>
</dbReference>
<dbReference type="PROSITE" id="PS50240">
    <property type="entry name" value="TRYPSIN_DOM"/>
    <property type="match status" value="1"/>
</dbReference>
<dbReference type="Gene3D" id="2.60.120.200">
    <property type="match status" value="3"/>
</dbReference>
<proteinExistence type="predicted"/>
<dbReference type="InterPro" id="IPR009003">
    <property type="entry name" value="Peptidase_S1_PA"/>
</dbReference>
<dbReference type="PANTHER" id="PTHR46943">
    <property type="entry name" value="PENTRAXIN-RELATED PROTEIN PTX3"/>
    <property type="match status" value="1"/>
</dbReference>
<reference evidence="4 5" key="1">
    <citation type="journal article" date="2019" name="Microbiol. Resour. Announc.">
        <title>Draft Genome Sequence of the Most Traditional epsilon-Poly-l-Lysine Producer, Streptomyces albulus NBRC14147.</title>
        <authorList>
            <person name="Yamanaka K."/>
            <person name="Hamano Y."/>
        </authorList>
    </citation>
    <scope>NUCLEOTIDE SEQUENCE [LARGE SCALE GENOMIC DNA]</scope>
    <source>
        <strain evidence="4 5">NBRC 14147</strain>
    </source>
</reference>
<dbReference type="GO" id="GO:0006508">
    <property type="term" value="P:proteolysis"/>
    <property type="evidence" value="ECO:0007669"/>
    <property type="project" value="InterPro"/>
</dbReference>
<dbReference type="RefSeq" id="WP_165479669.1">
    <property type="nucleotide sequence ID" value="NZ_BHXC01000007.1"/>
</dbReference>
<dbReference type="PRINTS" id="PR00722">
    <property type="entry name" value="CHYMOTRYPSIN"/>
</dbReference>
<evidence type="ECO:0000313" key="5">
    <source>
        <dbReference type="Proteomes" id="UP000288351"/>
    </source>
</evidence>
<dbReference type="Gene3D" id="2.40.10.10">
    <property type="entry name" value="Trypsin-like serine proteases"/>
    <property type="match status" value="1"/>
</dbReference>
<keyword evidence="1" id="KW-0732">Signal</keyword>
<dbReference type="Proteomes" id="UP000288351">
    <property type="component" value="Unassembled WGS sequence"/>
</dbReference>
<dbReference type="GO" id="GO:0006955">
    <property type="term" value="P:immune response"/>
    <property type="evidence" value="ECO:0007669"/>
    <property type="project" value="InterPro"/>
</dbReference>
<keyword evidence="2" id="KW-1015">Disulfide bond</keyword>
<comment type="caution">
    <text evidence="4">The sequence shown here is derived from an EMBL/GenBank/DDBJ whole genome shotgun (WGS) entry which is preliminary data.</text>
</comment>
<name>A0A401R9F1_STRNR</name>
<evidence type="ECO:0000256" key="1">
    <source>
        <dbReference type="ARBA" id="ARBA00022729"/>
    </source>
</evidence>
<dbReference type="Pfam" id="PF13385">
    <property type="entry name" value="Laminin_G_3"/>
    <property type="match status" value="3"/>
</dbReference>
<dbReference type="Pfam" id="PF00089">
    <property type="entry name" value="Trypsin"/>
    <property type="match status" value="1"/>
</dbReference>
<protein>
    <recommendedName>
        <fullName evidence="3">Peptidase S1 domain-containing protein</fullName>
    </recommendedName>
</protein>
<sequence>MAGIAQAAGEGLGSLVEDYAYPDRDKLLAEKGLKLLSGDGNITLADCAAGNDLVQIRSRDAGLVCFQVTGPVGYLSMEIEKTYLAKSEDRAGVTATVSIEDAATKETKVQKVDLEPGQWKAVGEGGDPKLTSTLLELSVGQGKPGAALSGDAARPWLARLTVNDPGHDGGRSCSGTLVDSSWLLTAASCFADDPSTAAPVVTKTAPKAVALLAGNAPVNIKYLVPRGDRDMVLARLATPITNVSPATLAGSALPDGAALSAAGYGRTDTTWVPSSPHNSDVTQSSTTATTLELAGGRICKGDAGGPIIDGSGRITAVQSRASHAGCLGQAGDSTTATAARIDNITDWLANNSFTGKSRMTLDEGVGSGRVSGGVPEEFVAELAGGAELGAAGKVGSALKLNGTSAYAATAGPVVDTTKSFSVSAWVKLDNKDRNHTFLSQAGDRASGLQLYYSKDLDKWVFNRHASDTDSTTIVRAVSKDVAQAGVWTHLTGSYDAEKQSLSLFVNGQLQQSTAFTTPWRANGGFQIGRVHYRGGWQENMAGVVDDVRLVQSAATPADAQALANGQLPAQLQELATFTLDEGVGSGRVSGGVPEEFVAELAGGAELGAAGKVGSALKLNGTSAYAATAGPVVDTTKSFSVSAWVKLDNKDRNHTFLSQAGDRASGLQLYYSKDLDKWVFNRHASDTDSTTIVRAVSKDVAQAGVWTHLTGSYDAEKQSLSLFVNGQLQQSTAFTTPWRANGGFQIGRVHYRGGWQENMAGVVDDVRLVQSAATPADAQALANGQLPAQLQELATFTLDEKSGSARVSGGKGAGSVATLAGDGAQLGVEGKFGTALHLNGTSGYAATAGPVVDTTKSFSVSAWVKLDNKDRNHTFLSQAGDRASGFQLYYSKDLDKWVFNRHGGDTDSTAIVRSTSVDAAQAGVWTELTGVYDDTAKTIQLFVNGKAQTPAAFTTPWQARSALQIGRLLYKGAWQEHFAGTIDNIRVWDRTVGAEDIANEGIRVKK</sequence>
<dbReference type="InterPro" id="IPR043504">
    <property type="entry name" value="Peptidase_S1_PA_chymotrypsin"/>
</dbReference>
<dbReference type="InterPro" id="IPR042837">
    <property type="entry name" value="PTX3"/>
</dbReference>
<gene>
    <name evidence="4" type="ORF">SALB_07011</name>
</gene>
<dbReference type="AlphaFoldDB" id="A0A401R9F1"/>